<dbReference type="SUPFAM" id="SSF53448">
    <property type="entry name" value="Nucleotide-diphospho-sugar transferases"/>
    <property type="match status" value="1"/>
</dbReference>
<dbReference type="InterPro" id="IPR029044">
    <property type="entry name" value="Nucleotide-diphossugar_trans"/>
</dbReference>
<dbReference type="InterPro" id="IPR054028">
    <property type="entry name" value="TarS/TarP_linker"/>
</dbReference>
<feature type="domain" description="Glycosyltransferase 2-like" evidence="2">
    <location>
        <begin position="2"/>
        <end position="128"/>
    </location>
</feature>
<dbReference type="Proteomes" id="UP001501822">
    <property type="component" value="Unassembled WGS sequence"/>
</dbReference>
<sequence>MVVPVYNTGDDLSRCVESVLGQTLDDYEVIFADDGSDDGTEKRLDELAAEHDRVRVVHLPPSGGPGGPRNAGIDTARGDYVYFLDDDDWLGPEALERMHAMAVRNDSDIVIGKMVGHGRTVPRAMFRRSRDRADVLGDALYGILTPHKLFRRSFLDAHRLRFPEGPVRLEDHRFVLKAYFRAGVISVLADYPCCHWVRRPGSYSRTLPDPVHYYGALREVLDIVDEHVVPGPDRARYYAHWYRGKILKRLGEKSLLDAPPDYRRAVYDEARRLVTERFGEGVDRSLPLRMRVRAALLRADAYDDLCALLETERGVTLATAVDGLRWDGTRLVVRFTARLVHADGTPFAVRDGRWRPHVPLPVPAEVLDAAAEGRRLDLYVRRRADSADHLLPVTVTSSEPFAMSGEAVVDPDAGPELTPGVWDFVARLDTGGWTVERRLEGGEKTDRRGRLAPYRTEKGRLSVRVRAAGDEAAEPRGRKGAGSQGTLLRRAIKRIPGARQAVRRLRA</sequence>
<dbReference type="PANTHER" id="PTHR22916:SF3">
    <property type="entry name" value="UDP-GLCNAC:BETAGAL BETA-1,3-N-ACETYLGLUCOSAMINYLTRANSFERASE-LIKE PROTEIN 1"/>
    <property type="match status" value="1"/>
</dbReference>
<evidence type="ECO:0000259" key="2">
    <source>
        <dbReference type="Pfam" id="PF00535"/>
    </source>
</evidence>
<feature type="compositionally biased region" description="Basic and acidic residues" evidence="1">
    <location>
        <begin position="467"/>
        <end position="477"/>
    </location>
</feature>
<evidence type="ECO:0000313" key="5">
    <source>
        <dbReference type="Proteomes" id="UP001501822"/>
    </source>
</evidence>
<proteinExistence type="predicted"/>
<dbReference type="PANTHER" id="PTHR22916">
    <property type="entry name" value="GLYCOSYLTRANSFERASE"/>
    <property type="match status" value="1"/>
</dbReference>
<keyword evidence="5" id="KW-1185">Reference proteome</keyword>
<evidence type="ECO:0000256" key="1">
    <source>
        <dbReference type="SAM" id="MobiDB-lite"/>
    </source>
</evidence>
<accession>A0ABN0WZL8</accession>
<feature type="domain" description="TarS/TarP linker" evidence="3">
    <location>
        <begin position="210"/>
        <end position="308"/>
    </location>
</feature>
<gene>
    <name evidence="4" type="ORF">GCM10010151_46270</name>
</gene>
<dbReference type="Pfam" id="PF22181">
    <property type="entry name" value="TarS_linker"/>
    <property type="match status" value="1"/>
</dbReference>
<dbReference type="Gene3D" id="3.90.550.10">
    <property type="entry name" value="Spore Coat Polysaccharide Biosynthesis Protein SpsA, Chain A"/>
    <property type="match status" value="1"/>
</dbReference>
<evidence type="ECO:0000259" key="3">
    <source>
        <dbReference type="Pfam" id="PF22181"/>
    </source>
</evidence>
<comment type="caution">
    <text evidence="4">The sequence shown here is derived from an EMBL/GenBank/DDBJ whole genome shotgun (WGS) entry which is preliminary data.</text>
</comment>
<feature type="region of interest" description="Disordered" evidence="1">
    <location>
        <begin position="466"/>
        <end position="487"/>
    </location>
</feature>
<reference evidence="4 5" key="1">
    <citation type="journal article" date="2019" name="Int. J. Syst. Evol. Microbiol.">
        <title>The Global Catalogue of Microorganisms (GCM) 10K type strain sequencing project: providing services to taxonomists for standard genome sequencing and annotation.</title>
        <authorList>
            <consortium name="The Broad Institute Genomics Platform"/>
            <consortium name="The Broad Institute Genome Sequencing Center for Infectious Disease"/>
            <person name="Wu L."/>
            <person name="Ma J."/>
        </authorList>
    </citation>
    <scope>NUCLEOTIDE SEQUENCE [LARGE SCALE GENOMIC DNA]</scope>
    <source>
        <strain evidence="4 5">JCM 3146</strain>
    </source>
</reference>
<organism evidence="4 5">
    <name type="scientific">Actinoallomurus spadix</name>
    <dbReference type="NCBI Taxonomy" id="79912"/>
    <lineage>
        <taxon>Bacteria</taxon>
        <taxon>Bacillati</taxon>
        <taxon>Actinomycetota</taxon>
        <taxon>Actinomycetes</taxon>
        <taxon>Streptosporangiales</taxon>
        <taxon>Thermomonosporaceae</taxon>
        <taxon>Actinoallomurus</taxon>
    </lineage>
</organism>
<evidence type="ECO:0000313" key="4">
    <source>
        <dbReference type="EMBL" id="GAA0351368.1"/>
    </source>
</evidence>
<evidence type="ECO:0008006" key="6">
    <source>
        <dbReference type="Google" id="ProtNLM"/>
    </source>
</evidence>
<name>A0ABN0WZL8_9ACTN</name>
<dbReference type="EMBL" id="BAAABM010000045">
    <property type="protein sequence ID" value="GAA0351368.1"/>
    <property type="molecule type" value="Genomic_DNA"/>
</dbReference>
<protein>
    <recommendedName>
        <fullName evidence="6">Glycosyltransferase</fullName>
    </recommendedName>
</protein>
<dbReference type="InterPro" id="IPR001173">
    <property type="entry name" value="Glyco_trans_2-like"/>
</dbReference>
<dbReference type="CDD" id="cd00761">
    <property type="entry name" value="Glyco_tranf_GTA_type"/>
    <property type="match status" value="1"/>
</dbReference>
<dbReference type="Pfam" id="PF00535">
    <property type="entry name" value="Glycos_transf_2"/>
    <property type="match status" value="1"/>
</dbReference>